<dbReference type="InterPro" id="IPR001202">
    <property type="entry name" value="WW_dom"/>
</dbReference>
<dbReference type="CDD" id="cd00201">
    <property type="entry name" value="WW"/>
    <property type="match status" value="1"/>
</dbReference>
<organism evidence="4 5">
    <name type="scientific">Odynerus spinipes</name>
    <dbReference type="NCBI Taxonomy" id="1348599"/>
    <lineage>
        <taxon>Eukaryota</taxon>
        <taxon>Metazoa</taxon>
        <taxon>Ecdysozoa</taxon>
        <taxon>Arthropoda</taxon>
        <taxon>Hexapoda</taxon>
        <taxon>Insecta</taxon>
        <taxon>Pterygota</taxon>
        <taxon>Neoptera</taxon>
        <taxon>Endopterygota</taxon>
        <taxon>Hymenoptera</taxon>
        <taxon>Apocrita</taxon>
        <taxon>Aculeata</taxon>
        <taxon>Vespoidea</taxon>
        <taxon>Vespidae</taxon>
        <taxon>Eumeninae</taxon>
        <taxon>Odynerus</taxon>
    </lineage>
</organism>
<feature type="compositionally biased region" description="Basic residues" evidence="2">
    <location>
        <begin position="187"/>
        <end position="200"/>
    </location>
</feature>
<dbReference type="Gene3D" id="2.20.70.10">
    <property type="match status" value="1"/>
</dbReference>
<dbReference type="PANTHER" id="PTHR16161:SF0">
    <property type="entry name" value="TRANSCRIPTIONAL PROTEIN SWT1"/>
    <property type="match status" value="1"/>
</dbReference>
<keyword evidence="1" id="KW-0175">Coiled coil</keyword>
<evidence type="ECO:0000259" key="3">
    <source>
        <dbReference type="PROSITE" id="PS50020"/>
    </source>
</evidence>
<dbReference type="SUPFAM" id="SSF88723">
    <property type="entry name" value="PIN domain-like"/>
    <property type="match status" value="1"/>
</dbReference>
<dbReference type="SUPFAM" id="SSF51045">
    <property type="entry name" value="WW domain"/>
    <property type="match status" value="1"/>
</dbReference>
<dbReference type="SMART" id="SM00456">
    <property type="entry name" value="WW"/>
    <property type="match status" value="1"/>
</dbReference>
<dbReference type="PANTHER" id="PTHR16161">
    <property type="entry name" value="TRANSCRIPTIONAL PROTEIN SWT1"/>
    <property type="match status" value="1"/>
</dbReference>
<feature type="domain" description="WW" evidence="3">
    <location>
        <begin position="4"/>
        <end position="39"/>
    </location>
</feature>
<sequence>MKKLKLPKNWVVVNSKSHPDRVYYFNVKTNESSWKEPTSDGASKPSASDAQKSKKRKKCDEADSVNTRATTPDLEEGDNTNCNGRRTLLAKRHSKPVEERDTPAMAEIRKKMLQRQSKSGSSKNSSPSSSSVTTQLDKSKKDTKPEIMTPQMRVIYEKLQQKNIKKNVSKQLESSTDTTETDTSINTRKRSRNRNRRRRSCVSNDSKEDDVRSHLNESKIETRSSGREDVGKGIPESKDDSLYKLEKETEDKECKNNVIKKGGSAIVKKNMAKERLDKLRKMLNLQIKDQKANNKVLQNCDQSLLGMMTNKEPLNIYKTADTRHKNLRNRLLRNKGILQTDEMLSVAKSNTQTQSLDSLQDLTHESNDTAFCEEMDWEPMEDEKITFEVQAARTQLCIENIAHHTLPVAENILRISSSFIQEEKKVLYIVVDTNVFLSKIEAIERARDIQFGTYNRPILVIPWTVLRELDYLKDDKSRTRSERLRAKARKAINFLHEHFSSKHPRVVGQTPEDVAKNKERFATECPDDEILQTCLQIRDAGRTVALLSYDKNLCNKAMIYDIIALGKDDPLEKIDYLASGDNTNLSFHDIYFQETQGRESENMSTLQKELHCSDELFEDVQSTVQECLSVIVTKEMKNLYGETWEKYTIIKPPWTILYVLKCAIKHWIAAVSEAFDRRAESVLKELQEIFNKMPKNGRRLKDIAYLLEKCSDLMQMIKVDKYPDLMARASSAVDELKKKCQNYMNEIREKKLEDEIGREDNIIERKHRAEKAFKYFDNIYAYARDIGGMAANIVGMPCSFCYQVPNPTPSVEYVKKIQSEVAENVYRLLRVLTTAVEQMQNSSLDHRALIDLYHTLTAFLPERLSMVICDLSPLDVYCCLKEKEDVLKTGIQQLQELSTHFCRLASYRCI</sequence>
<dbReference type="InterPro" id="IPR029060">
    <property type="entry name" value="PIN-like_dom_sf"/>
</dbReference>
<dbReference type="SMART" id="SM00670">
    <property type="entry name" value="PINc"/>
    <property type="match status" value="1"/>
</dbReference>
<gene>
    <name evidence="4" type="ORF">KPH14_007955</name>
</gene>
<evidence type="ECO:0000313" key="4">
    <source>
        <dbReference type="EMBL" id="KAK2581146.1"/>
    </source>
</evidence>
<feature type="region of interest" description="Disordered" evidence="2">
    <location>
        <begin position="29"/>
        <end position="154"/>
    </location>
</feature>
<keyword evidence="5" id="KW-1185">Reference proteome</keyword>
<feature type="compositionally biased region" description="Low complexity" evidence="2">
    <location>
        <begin position="117"/>
        <end position="131"/>
    </location>
</feature>
<evidence type="ECO:0000256" key="1">
    <source>
        <dbReference type="SAM" id="Coils"/>
    </source>
</evidence>
<evidence type="ECO:0000256" key="2">
    <source>
        <dbReference type="SAM" id="MobiDB-lite"/>
    </source>
</evidence>
<feature type="compositionally biased region" description="Low complexity" evidence="2">
    <location>
        <begin position="173"/>
        <end position="186"/>
    </location>
</feature>
<accession>A0AAD9VND3</accession>
<reference evidence="4" key="2">
    <citation type="journal article" date="2023" name="Commun. Biol.">
        <title>Intrasexual cuticular hydrocarbon dimorphism in a wasp sheds light on hydrocarbon biosynthesis genes in Hymenoptera.</title>
        <authorList>
            <person name="Moris V.C."/>
            <person name="Podsiadlowski L."/>
            <person name="Martin S."/>
            <person name="Oeyen J.P."/>
            <person name="Donath A."/>
            <person name="Petersen M."/>
            <person name="Wilbrandt J."/>
            <person name="Misof B."/>
            <person name="Liedtke D."/>
            <person name="Thamm M."/>
            <person name="Scheiner R."/>
            <person name="Schmitt T."/>
            <person name="Niehuis O."/>
        </authorList>
    </citation>
    <scope>NUCLEOTIDE SEQUENCE</scope>
    <source>
        <strain evidence="4">GBR_01_08_01A</strain>
    </source>
</reference>
<reference evidence="4" key="1">
    <citation type="submission" date="2021-08" db="EMBL/GenBank/DDBJ databases">
        <authorList>
            <person name="Misof B."/>
            <person name="Oliver O."/>
            <person name="Podsiadlowski L."/>
            <person name="Donath A."/>
            <person name="Peters R."/>
            <person name="Mayer C."/>
            <person name="Rust J."/>
            <person name="Gunkel S."/>
            <person name="Lesny P."/>
            <person name="Martin S."/>
            <person name="Oeyen J.P."/>
            <person name="Petersen M."/>
            <person name="Panagiotis P."/>
            <person name="Wilbrandt J."/>
            <person name="Tanja T."/>
        </authorList>
    </citation>
    <scope>NUCLEOTIDE SEQUENCE</scope>
    <source>
        <strain evidence="4">GBR_01_08_01A</strain>
        <tissue evidence="4">Thorax + abdomen</tissue>
    </source>
</reference>
<dbReference type="InterPro" id="IPR052626">
    <property type="entry name" value="SWT1_Regulator"/>
</dbReference>
<feature type="compositionally biased region" description="Basic and acidic residues" evidence="2">
    <location>
        <begin position="205"/>
        <end position="242"/>
    </location>
</feature>
<dbReference type="Pfam" id="PF13638">
    <property type="entry name" value="PIN_4"/>
    <property type="match status" value="1"/>
</dbReference>
<name>A0AAD9VND3_9HYME</name>
<feature type="coiled-coil region" evidence="1">
    <location>
        <begin position="726"/>
        <end position="753"/>
    </location>
</feature>
<proteinExistence type="predicted"/>
<evidence type="ECO:0000313" key="5">
    <source>
        <dbReference type="Proteomes" id="UP001258017"/>
    </source>
</evidence>
<dbReference type="GO" id="GO:0005634">
    <property type="term" value="C:nucleus"/>
    <property type="evidence" value="ECO:0007669"/>
    <property type="project" value="TreeGrafter"/>
</dbReference>
<dbReference type="PROSITE" id="PS50020">
    <property type="entry name" value="WW_DOMAIN_2"/>
    <property type="match status" value="1"/>
</dbReference>
<dbReference type="Gene3D" id="3.40.50.1010">
    <property type="entry name" value="5'-nuclease"/>
    <property type="match status" value="1"/>
</dbReference>
<dbReference type="CDD" id="cd18727">
    <property type="entry name" value="PIN_Swt1-like"/>
    <property type="match status" value="1"/>
</dbReference>
<feature type="region of interest" description="Disordered" evidence="2">
    <location>
        <begin position="167"/>
        <end position="242"/>
    </location>
</feature>
<protein>
    <recommendedName>
        <fullName evidence="3">WW domain-containing protein</fullName>
    </recommendedName>
</protein>
<feature type="compositionally biased region" description="Basic and acidic residues" evidence="2">
    <location>
        <begin position="95"/>
        <end position="110"/>
    </location>
</feature>
<comment type="caution">
    <text evidence="4">The sequence shown here is derived from an EMBL/GenBank/DDBJ whole genome shotgun (WGS) entry which is preliminary data.</text>
</comment>
<dbReference type="InterPro" id="IPR002716">
    <property type="entry name" value="PIN_dom"/>
</dbReference>
<dbReference type="Proteomes" id="UP001258017">
    <property type="component" value="Unassembled WGS sequence"/>
</dbReference>
<dbReference type="AlphaFoldDB" id="A0AAD9VND3"/>
<dbReference type="InterPro" id="IPR036020">
    <property type="entry name" value="WW_dom_sf"/>
</dbReference>
<dbReference type="EMBL" id="JAIFRP010000042">
    <property type="protein sequence ID" value="KAK2581146.1"/>
    <property type="molecule type" value="Genomic_DNA"/>
</dbReference>